<feature type="transmembrane region" description="Helical" evidence="6">
    <location>
        <begin position="21"/>
        <end position="42"/>
    </location>
</feature>
<evidence type="ECO:0000313" key="9">
    <source>
        <dbReference type="EMBL" id="SFB75424.1"/>
    </source>
</evidence>
<evidence type="ECO:0000259" key="7">
    <source>
        <dbReference type="Pfam" id="PF02687"/>
    </source>
</evidence>
<feature type="transmembrane region" description="Helical" evidence="6">
    <location>
        <begin position="375"/>
        <end position="402"/>
    </location>
</feature>
<keyword evidence="5 6" id="KW-0472">Membrane</keyword>
<gene>
    <name evidence="9" type="ORF">SAMN04487907_101444</name>
</gene>
<feature type="transmembrane region" description="Helical" evidence="6">
    <location>
        <begin position="283"/>
        <end position="304"/>
    </location>
</feature>
<feature type="transmembrane region" description="Helical" evidence="6">
    <location>
        <begin position="339"/>
        <end position="363"/>
    </location>
</feature>
<sequence>MIKNHIKIAWRNLLKNSTYSLINIIGLTIGLAACLAVTTVVIDESSYDSFWTKKDQIFRVNTINTRDGELLEKGDYALSGTNIALKDFPEVEAITTIEQFDTNFSFRNIQGEGTKTKVIYTNPSFLKMFDIEITSGNPENLVEGTLNIIISESLVKRFFKGRNPVGETIKDLPSYSNEPNEYLITGIFKDIPENTHLRGQVIYLHKPRTEVLNKQQFGFFQTYYVSLKNDVNKTKFEAKYNNWYSNYTEAKHPDKFELQPLQGIYLKSDFARNQIYKGSTQKLYILGAIAILLLVIACINYVNLTTARTSHKMQETGVRKVLGADRFQLISQYLAESGLFFLISGILAFVIYQLSIPGIVSYIDHPLALTFTNSALLFLCAILSIFTLSILTGLYPALLISRINPLASLRKKFRSNATGQTQFVRKGLVVFQFSISLVVLIAMIVVNQQVTLLKSKDIGFDASNLLSIKYSTWQNKGESFKNELLKSPFVENASISSWIPSGGGGSMNRRIESPDNTGDEVEIWYMFADTDLAETLGLEIEKGRFLSDDFGGDALPQSFYVEMDSVKKAELEKRPSLITAQAAKLLKVDQLNVANKDLEATPVGIVSNFNNENLRTSTKPIVIQADKNPDRGSLLMRIKPGSEEKVVAKINELWQDFFPYKLLEINNVSDLLQKQYEAETKLLQFFSFFSVLSLFLAALGVFGLIVQVTEQRVKEIGIRKVLGASVQSIVMLFSKDFLKTIAVALIIAIPIGWYAMQEWLQDYAHRIEIKWWVFGLAASVVIGIAMLTVGIQSAKKAFINPAKSLKTE</sequence>
<feature type="transmembrane region" description="Helical" evidence="6">
    <location>
        <begin position="771"/>
        <end position="791"/>
    </location>
</feature>
<proteinExistence type="predicted"/>
<organism evidence="9 10">
    <name type="scientific">Zunongwangia mangrovi</name>
    <dbReference type="NCBI Taxonomy" id="1334022"/>
    <lineage>
        <taxon>Bacteria</taxon>
        <taxon>Pseudomonadati</taxon>
        <taxon>Bacteroidota</taxon>
        <taxon>Flavobacteriia</taxon>
        <taxon>Flavobacteriales</taxon>
        <taxon>Flavobacteriaceae</taxon>
        <taxon>Zunongwangia</taxon>
    </lineage>
</organism>
<dbReference type="InterPro" id="IPR050250">
    <property type="entry name" value="Macrolide_Exporter_MacB"/>
</dbReference>
<dbReference type="GO" id="GO:0022857">
    <property type="term" value="F:transmembrane transporter activity"/>
    <property type="evidence" value="ECO:0007669"/>
    <property type="project" value="TreeGrafter"/>
</dbReference>
<dbReference type="Proteomes" id="UP000199438">
    <property type="component" value="Unassembled WGS sequence"/>
</dbReference>
<feature type="transmembrane region" description="Helical" evidence="6">
    <location>
        <begin position="737"/>
        <end position="756"/>
    </location>
</feature>
<dbReference type="PANTHER" id="PTHR30572">
    <property type="entry name" value="MEMBRANE COMPONENT OF TRANSPORTER-RELATED"/>
    <property type="match status" value="1"/>
</dbReference>
<dbReference type="GO" id="GO:0005886">
    <property type="term" value="C:plasma membrane"/>
    <property type="evidence" value="ECO:0007669"/>
    <property type="project" value="UniProtKB-SubCell"/>
</dbReference>
<evidence type="ECO:0000256" key="3">
    <source>
        <dbReference type="ARBA" id="ARBA00022692"/>
    </source>
</evidence>
<evidence type="ECO:0000313" key="10">
    <source>
        <dbReference type="Proteomes" id="UP000199438"/>
    </source>
</evidence>
<feature type="domain" description="ABC3 transporter permease C-terminal" evidence="7">
    <location>
        <begin position="288"/>
        <end position="405"/>
    </location>
</feature>
<dbReference type="RefSeq" id="WP_092539753.1">
    <property type="nucleotide sequence ID" value="NZ_FOKV01000001.1"/>
</dbReference>
<feature type="domain" description="MacB-like periplasmic core" evidence="8">
    <location>
        <begin position="20"/>
        <end position="238"/>
    </location>
</feature>
<evidence type="ECO:0000256" key="1">
    <source>
        <dbReference type="ARBA" id="ARBA00004651"/>
    </source>
</evidence>
<evidence type="ECO:0000256" key="4">
    <source>
        <dbReference type="ARBA" id="ARBA00022989"/>
    </source>
</evidence>
<protein>
    <submittedName>
        <fullName evidence="9">Putative ABC transport system permease protein</fullName>
    </submittedName>
</protein>
<dbReference type="OrthoDB" id="1451596at2"/>
<dbReference type="Pfam" id="PF02687">
    <property type="entry name" value="FtsX"/>
    <property type="match status" value="2"/>
</dbReference>
<dbReference type="InterPro" id="IPR025857">
    <property type="entry name" value="MacB_PCD"/>
</dbReference>
<dbReference type="PANTHER" id="PTHR30572:SF18">
    <property type="entry name" value="ABC-TYPE MACROLIDE FAMILY EXPORT SYSTEM PERMEASE COMPONENT 2"/>
    <property type="match status" value="1"/>
</dbReference>
<dbReference type="EMBL" id="FOKV01000001">
    <property type="protein sequence ID" value="SFB75424.1"/>
    <property type="molecule type" value="Genomic_DNA"/>
</dbReference>
<name>A0A1I1DKQ8_9FLAO</name>
<evidence type="ECO:0000259" key="8">
    <source>
        <dbReference type="Pfam" id="PF12704"/>
    </source>
</evidence>
<feature type="domain" description="ABC3 transporter permease C-terminal" evidence="7">
    <location>
        <begin position="688"/>
        <end position="801"/>
    </location>
</feature>
<dbReference type="AlphaFoldDB" id="A0A1I1DKQ8"/>
<keyword evidence="2" id="KW-1003">Cell membrane</keyword>
<dbReference type="InterPro" id="IPR003838">
    <property type="entry name" value="ABC3_permease_C"/>
</dbReference>
<comment type="subcellular location">
    <subcellularLocation>
        <location evidence="1">Cell membrane</location>
        <topology evidence="1">Multi-pass membrane protein</topology>
    </subcellularLocation>
</comment>
<feature type="transmembrane region" description="Helical" evidence="6">
    <location>
        <begin position="423"/>
        <end position="446"/>
    </location>
</feature>
<evidence type="ECO:0000256" key="2">
    <source>
        <dbReference type="ARBA" id="ARBA00022475"/>
    </source>
</evidence>
<evidence type="ECO:0000256" key="5">
    <source>
        <dbReference type="ARBA" id="ARBA00023136"/>
    </source>
</evidence>
<evidence type="ECO:0000256" key="6">
    <source>
        <dbReference type="SAM" id="Phobius"/>
    </source>
</evidence>
<feature type="transmembrane region" description="Helical" evidence="6">
    <location>
        <begin position="682"/>
        <end position="706"/>
    </location>
</feature>
<keyword evidence="4 6" id="KW-1133">Transmembrane helix</keyword>
<dbReference type="Pfam" id="PF12704">
    <property type="entry name" value="MacB_PCD"/>
    <property type="match status" value="1"/>
</dbReference>
<keyword evidence="10" id="KW-1185">Reference proteome</keyword>
<dbReference type="PROSITE" id="PS51257">
    <property type="entry name" value="PROKAR_LIPOPROTEIN"/>
    <property type="match status" value="1"/>
</dbReference>
<accession>A0A1I1DKQ8</accession>
<keyword evidence="3 6" id="KW-0812">Transmembrane</keyword>
<dbReference type="STRING" id="1334022.SAMN04487907_101444"/>
<reference evidence="10" key="1">
    <citation type="submission" date="2016-10" db="EMBL/GenBank/DDBJ databases">
        <authorList>
            <person name="Varghese N."/>
            <person name="Submissions S."/>
        </authorList>
    </citation>
    <scope>NUCLEOTIDE SEQUENCE [LARGE SCALE GENOMIC DNA]</scope>
    <source>
        <strain evidence="10">DSM 24499</strain>
    </source>
</reference>